<feature type="transmembrane region" description="Helical" evidence="3">
    <location>
        <begin position="144"/>
        <end position="163"/>
    </location>
</feature>
<proteinExistence type="predicted"/>
<dbReference type="Gene3D" id="3.30.70.270">
    <property type="match status" value="1"/>
</dbReference>
<dbReference type="EMBL" id="NHOO01000008">
    <property type="protein sequence ID" value="OVE48056.1"/>
    <property type="molecule type" value="Genomic_DNA"/>
</dbReference>
<comment type="caution">
    <text evidence="5">The sequence shown here is derived from an EMBL/GenBank/DDBJ whole genome shotgun (WGS) entry which is preliminary data.</text>
</comment>
<protein>
    <recommendedName>
        <fullName evidence="1">diguanylate cyclase</fullName>
        <ecNumber evidence="1">2.7.7.65</ecNumber>
    </recommendedName>
</protein>
<dbReference type="AlphaFoldDB" id="A0A202B914"/>
<dbReference type="GO" id="GO:0005886">
    <property type="term" value="C:plasma membrane"/>
    <property type="evidence" value="ECO:0007669"/>
    <property type="project" value="TreeGrafter"/>
</dbReference>
<evidence type="ECO:0000256" key="3">
    <source>
        <dbReference type="SAM" id="Phobius"/>
    </source>
</evidence>
<organism evidence="5 6">
    <name type="scientific">Chromobacterium violaceum</name>
    <dbReference type="NCBI Taxonomy" id="536"/>
    <lineage>
        <taxon>Bacteria</taxon>
        <taxon>Pseudomonadati</taxon>
        <taxon>Pseudomonadota</taxon>
        <taxon>Betaproteobacteria</taxon>
        <taxon>Neisseriales</taxon>
        <taxon>Chromobacteriaceae</taxon>
        <taxon>Chromobacterium</taxon>
    </lineage>
</organism>
<dbReference type="RefSeq" id="WP_081542433.1">
    <property type="nucleotide sequence ID" value="NZ_MUKQ01000006.1"/>
</dbReference>
<evidence type="ECO:0000313" key="6">
    <source>
        <dbReference type="Proteomes" id="UP000196342"/>
    </source>
</evidence>
<dbReference type="CDD" id="cd01949">
    <property type="entry name" value="GGDEF"/>
    <property type="match status" value="1"/>
</dbReference>
<dbReference type="EC" id="2.7.7.65" evidence="1"/>
<evidence type="ECO:0000256" key="1">
    <source>
        <dbReference type="ARBA" id="ARBA00012528"/>
    </source>
</evidence>
<dbReference type="PANTHER" id="PTHR45138:SF9">
    <property type="entry name" value="DIGUANYLATE CYCLASE DGCM-RELATED"/>
    <property type="match status" value="1"/>
</dbReference>
<dbReference type="FunFam" id="3.30.70.270:FF:000001">
    <property type="entry name" value="Diguanylate cyclase domain protein"/>
    <property type="match status" value="1"/>
</dbReference>
<dbReference type="GO" id="GO:0052621">
    <property type="term" value="F:diguanylate cyclase activity"/>
    <property type="evidence" value="ECO:0007669"/>
    <property type="project" value="UniProtKB-EC"/>
</dbReference>
<sequence>MSNSLLIMVSLAVASIGLITWQHSVRSDLMRARRRWLQASLLLAAGMLVEGYVEPGKGEMLRLALGSGMSNAGIALQLTIIARVTGLKPPNWLWLAFGAVSALDKLLPYPTLMHALESAEIPILYLAAAWLYQRAERLVSRNRFSPTALLFLLGALLFIWRDASDFYLRLQATPIQPDNLDQLHQLALAFAAAAQVCGAVGFLNIVLQRQHNRLEDAANLDPLTGAGNRRALQYWLRTLEASVERVCVVMLDIDHFKSVNDRYGHPAGDAVLQALAMVLRSGIRDNDMLIRYGGEEFCLLMPDADIDDAVQAAERLLQAFRQLAPLPGHPELRCTFSAGAHEWDCRRQDFADAQQKADQALYLAKQDGRDRVRRH</sequence>
<keyword evidence="6" id="KW-1185">Reference proteome</keyword>
<dbReference type="Pfam" id="PF00990">
    <property type="entry name" value="GGDEF"/>
    <property type="match status" value="1"/>
</dbReference>
<dbReference type="InterPro" id="IPR000160">
    <property type="entry name" value="GGDEF_dom"/>
</dbReference>
<keyword evidence="3" id="KW-0472">Membrane</keyword>
<dbReference type="InterPro" id="IPR043128">
    <property type="entry name" value="Rev_trsase/Diguanyl_cyclase"/>
</dbReference>
<reference evidence="5 6" key="1">
    <citation type="submission" date="2017-05" db="EMBL/GenBank/DDBJ databases">
        <title>Chromobacterium violaceum GHPS1 isolated from Hydrocarbon polluted soil in French Guiana display an awesome secondary metabolite arsenal and a battery of drug and heavy-metal-resistance and detoxification of xenobiotics proteins.</title>
        <authorList>
            <person name="Belbahri L."/>
        </authorList>
    </citation>
    <scope>NUCLEOTIDE SEQUENCE [LARGE SCALE GENOMIC DNA]</scope>
    <source>
        <strain evidence="5 6">GHPS1</strain>
    </source>
</reference>
<dbReference type="SUPFAM" id="SSF55073">
    <property type="entry name" value="Nucleotide cyclase"/>
    <property type="match status" value="1"/>
</dbReference>
<dbReference type="PROSITE" id="PS50887">
    <property type="entry name" value="GGDEF"/>
    <property type="match status" value="1"/>
</dbReference>
<evidence type="ECO:0000259" key="4">
    <source>
        <dbReference type="PROSITE" id="PS50887"/>
    </source>
</evidence>
<dbReference type="NCBIfam" id="TIGR00254">
    <property type="entry name" value="GGDEF"/>
    <property type="match status" value="1"/>
</dbReference>
<gene>
    <name evidence="5" type="ORF">CBW21_11375</name>
</gene>
<feature type="transmembrane region" description="Helical" evidence="3">
    <location>
        <begin position="6"/>
        <end position="24"/>
    </location>
</feature>
<dbReference type="PANTHER" id="PTHR45138">
    <property type="entry name" value="REGULATORY COMPONENTS OF SENSORY TRANSDUCTION SYSTEM"/>
    <property type="match status" value="1"/>
</dbReference>
<dbReference type="GO" id="GO:1902201">
    <property type="term" value="P:negative regulation of bacterial-type flagellum-dependent cell motility"/>
    <property type="evidence" value="ECO:0007669"/>
    <property type="project" value="TreeGrafter"/>
</dbReference>
<accession>A0A202B914</accession>
<feature type="domain" description="GGDEF" evidence="4">
    <location>
        <begin position="244"/>
        <end position="375"/>
    </location>
</feature>
<comment type="catalytic activity">
    <reaction evidence="2">
        <text>2 GTP = 3',3'-c-di-GMP + 2 diphosphate</text>
        <dbReference type="Rhea" id="RHEA:24898"/>
        <dbReference type="ChEBI" id="CHEBI:33019"/>
        <dbReference type="ChEBI" id="CHEBI:37565"/>
        <dbReference type="ChEBI" id="CHEBI:58805"/>
        <dbReference type="EC" id="2.7.7.65"/>
    </reaction>
</comment>
<name>A0A202B914_CHRVL</name>
<feature type="transmembrane region" description="Helical" evidence="3">
    <location>
        <begin position="183"/>
        <end position="207"/>
    </location>
</feature>
<evidence type="ECO:0000256" key="2">
    <source>
        <dbReference type="ARBA" id="ARBA00034247"/>
    </source>
</evidence>
<dbReference type="GO" id="GO:0043709">
    <property type="term" value="P:cell adhesion involved in single-species biofilm formation"/>
    <property type="evidence" value="ECO:0007669"/>
    <property type="project" value="TreeGrafter"/>
</dbReference>
<evidence type="ECO:0000313" key="5">
    <source>
        <dbReference type="EMBL" id="OVE48056.1"/>
    </source>
</evidence>
<dbReference type="SMART" id="SM00267">
    <property type="entry name" value="GGDEF"/>
    <property type="match status" value="1"/>
</dbReference>
<dbReference type="InterPro" id="IPR029787">
    <property type="entry name" value="Nucleotide_cyclase"/>
</dbReference>
<dbReference type="InterPro" id="IPR050469">
    <property type="entry name" value="Diguanylate_Cyclase"/>
</dbReference>
<keyword evidence="3" id="KW-1133">Transmembrane helix</keyword>
<dbReference type="Proteomes" id="UP000196342">
    <property type="component" value="Unassembled WGS sequence"/>
</dbReference>
<keyword evidence="3" id="KW-0812">Transmembrane</keyword>